<name>A0A401WR45_ACEPA</name>
<dbReference type="RefSeq" id="WP_259330840.1">
    <property type="nucleotide sequence ID" value="NZ_BDES01000006.1"/>
</dbReference>
<evidence type="ECO:0000313" key="2">
    <source>
        <dbReference type="EMBL" id="GCD51744.1"/>
    </source>
</evidence>
<reference evidence="2 3" key="1">
    <citation type="submission" date="2016-06" db="EMBL/GenBank/DDBJ databases">
        <title>Acetobacter pasteurianus NBRC 3188 whole genome sequencing project.</title>
        <authorList>
            <person name="Matsutani M."/>
            <person name="Shiwa Y."/>
            <person name="Okamoto-Kainuma A."/>
            <person name="Ishikawa M."/>
            <person name="Koizumi Y."/>
            <person name="Yoshikawa H."/>
            <person name="Yakushi T."/>
            <person name="Matsushita K."/>
        </authorList>
    </citation>
    <scope>NUCLEOTIDE SEQUENCE [LARGE SCALE GENOMIC DNA]</scope>
    <source>
        <strain evidence="2 3">NBRC 3188</strain>
    </source>
</reference>
<organism evidence="2 3">
    <name type="scientific">Acetobacter pasteurianus NBRC 3188</name>
    <dbReference type="NCBI Taxonomy" id="1226663"/>
    <lineage>
        <taxon>Bacteria</taxon>
        <taxon>Pseudomonadati</taxon>
        <taxon>Pseudomonadota</taxon>
        <taxon>Alphaproteobacteria</taxon>
        <taxon>Acetobacterales</taxon>
        <taxon>Acetobacteraceae</taxon>
        <taxon>Acetobacter</taxon>
    </lineage>
</organism>
<dbReference type="AlphaFoldDB" id="A0A401WR45"/>
<gene>
    <name evidence="2" type="ORF">NBRC3188_0441</name>
</gene>
<sequence length="337" mass="35771">MAQIVNASSQSKARAKLPLLERLHRVLERFLQSQKRTKKTRNKGLLALLQLLRQYSMGAGGVPLGMRTQEPVLPVVHALPGGALPVFAARTGGSVRHKVDVGSVRGVPDRQKGILQNNPSVSQRVVLASSTASVAAEGALQVTHPRKARQHKPKDTVELLARRPFFMPPVRALRGRRSVLRILAAEKKGASVATPISARPALVQRQGVMRDTKTLESTGGLENILVHGRGFQSVSKQAVRGGLRTSQRVAMPDKAQPVARNMVGAFLPSSPLMRAAVQPVVAVARPAPAAYVPQTPFSRPCATPSSHPAPMPPRASMQGLGGGNSATLAALSTLGSI</sequence>
<protein>
    <submittedName>
        <fullName evidence="2">Uncharacterized protein</fullName>
    </submittedName>
</protein>
<evidence type="ECO:0000313" key="3">
    <source>
        <dbReference type="Proteomes" id="UP000287300"/>
    </source>
</evidence>
<accession>A0A401WR45</accession>
<dbReference type="EMBL" id="BDES01000006">
    <property type="protein sequence ID" value="GCD51744.1"/>
    <property type="molecule type" value="Genomic_DNA"/>
</dbReference>
<comment type="caution">
    <text evidence="2">The sequence shown here is derived from an EMBL/GenBank/DDBJ whole genome shotgun (WGS) entry which is preliminary data.</text>
</comment>
<evidence type="ECO:0000256" key="1">
    <source>
        <dbReference type="SAM" id="MobiDB-lite"/>
    </source>
</evidence>
<dbReference type="Proteomes" id="UP000287300">
    <property type="component" value="Unassembled WGS sequence"/>
</dbReference>
<feature type="region of interest" description="Disordered" evidence="1">
    <location>
        <begin position="298"/>
        <end position="320"/>
    </location>
</feature>
<proteinExistence type="predicted"/>